<dbReference type="OrthoDB" id="5054at2"/>
<dbReference type="InterPro" id="IPR002810">
    <property type="entry name" value="NfeD-like_C"/>
</dbReference>
<dbReference type="STRING" id="1122155.SAMN02745158_03623"/>
<sequence>MQVPIIWLVILAVLLIIEIATLGLTTIWFAGGALVAFLVSLVGGPLWLQITLFIVVSFILLVFTRPAAARLLNKKVEKTNVESLPGQKAVVLQEINNIQGTGQVRMNGLEWTARSQNGKIIPKDAIVNVVTVEGVKLIVEEEN</sequence>
<dbReference type="InterPro" id="IPR052165">
    <property type="entry name" value="Membrane_assoc_protease"/>
</dbReference>
<dbReference type="Gene3D" id="2.40.50.140">
    <property type="entry name" value="Nucleic acid-binding proteins"/>
    <property type="match status" value="1"/>
</dbReference>
<dbReference type="Pfam" id="PF01957">
    <property type="entry name" value="NfeD"/>
    <property type="match status" value="1"/>
</dbReference>
<keyword evidence="8" id="KW-1185">Reference proteome</keyword>
<dbReference type="GO" id="GO:0008233">
    <property type="term" value="F:peptidase activity"/>
    <property type="evidence" value="ECO:0007669"/>
    <property type="project" value="UniProtKB-KW"/>
</dbReference>
<keyword evidence="3 5" id="KW-1133">Transmembrane helix</keyword>
<evidence type="ECO:0000256" key="1">
    <source>
        <dbReference type="ARBA" id="ARBA00004141"/>
    </source>
</evidence>
<proteinExistence type="predicted"/>
<keyword evidence="7" id="KW-0645">Protease</keyword>
<dbReference type="PANTHER" id="PTHR33507">
    <property type="entry name" value="INNER MEMBRANE PROTEIN YBBJ"/>
    <property type="match status" value="1"/>
</dbReference>
<evidence type="ECO:0000256" key="3">
    <source>
        <dbReference type="ARBA" id="ARBA00022989"/>
    </source>
</evidence>
<feature type="domain" description="NfeD-like C-terminal" evidence="6">
    <location>
        <begin position="81"/>
        <end position="140"/>
    </location>
</feature>
<comment type="subcellular location">
    <subcellularLocation>
        <location evidence="1">Membrane</location>
        <topology evidence="1">Multi-pass membrane protein</topology>
    </subcellularLocation>
</comment>
<accession>A0A1M5BEB3</accession>
<reference evidence="7 8" key="1">
    <citation type="submission" date="2016-11" db="EMBL/GenBank/DDBJ databases">
        <authorList>
            <person name="Jaros S."/>
            <person name="Januszkiewicz K."/>
            <person name="Wedrychowicz H."/>
        </authorList>
    </citation>
    <scope>NUCLEOTIDE SEQUENCE [LARGE SCALE GENOMIC DNA]</scope>
    <source>
        <strain evidence="7 8">DSM 17459</strain>
    </source>
</reference>
<evidence type="ECO:0000313" key="7">
    <source>
        <dbReference type="EMBL" id="SHF40839.1"/>
    </source>
</evidence>
<protein>
    <submittedName>
        <fullName evidence="7">Membrane protein implicated in regulation of membrane protease activity</fullName>
    </submittedName>
</protein>
<dbReference type="InterPro" id="IPR012340">
    <property type="entry name" value="NA-bd_OB-fold"/>
</dbReference>
<keyword evidence="2 5" id="KW-0812">Transmembrane</keyword>
<dbReference type="SUPFAM" id="SSF141322">
    <property type="entry name" value="NfeD domain-like"/>
    <property type="match status" value="1"/>
</dbReference>
<dbReference type="AlphaFoldDB" id="A0A1M5BEB3"/>
<evidence type="ECO:0000259" key="6">
    <source>
        <dbReference type="Pfam" id="PF01957"/>
    </source>
</evidence>
<keyword evidence="4 5" id="KW-0472">Membrane</keyword>
<dbReference type="EMBL" id="FQVI01000026">
    <property type="protein sequence ID" value="SHF40839.1"/>
    <property type="molecule type" value="Genomic_DNA"/>
</dbReference>
<dbReference type="GO" id="GO:0006508">
    <property type="term" value="P:proteolysis"/>
    <property type="evidence" value="ECO:0007669"/>
    <property type="project" value="UniProtKB-KW"/>
</dbReference>
<gene>
    <name evidence="7" type="ORF">SAMN02745158_03623</name>
</gene>
<feature type="transmembrane region" description="Helical" evidence="5">
    <location>
        <begin position="46"/>
        <end position="64"/>
    </location>
</feature>
<organism evidence="7 8">
    <name type="scientific">Lactonifactor longoviformis DSM 17459</name>
    <dbReference type="NCBI Taxonomy" id="1122155"/>
    <lineage>
        <taxon>Bacteria</taxon>
        <taxon>Bacillati</taxon>
        <taxon>Bacillota</taxon>
        <taxon>Clostridia</taxon>
        <taxon>Eubacteriales</taxon>
        <taxon>Clostridiaceae</taxon>
        <taxon>Lactonifactor</taxon>
    </lineage>
</organism>
<dbReference type="Proteomes" id="UP000184245">
    <property type="component" value="Unassembled WGS sequence"/>
</dbReference>
<feature type="transmembrane region" description="Helical" evidence="5">
    <location>
        <begin position="7"/>
        <end position="40"/>
    </location>
</feature>
<evidence type="ECO:0000256" key="4">
    <source>
        <dbReference type="ARBA" id="ARBA00023136"/>
    </source>
</evidence>
<dbReference type="PANTHER" id="PTHR33507:SF3">
    <property type="entry name" value="INNER MEMBRANE PROTEIN YBBJ"/>
    <property type="match status" value="1"/>
</dbReference>
<evidence type="ECO:0000256" key="2">
    <source>
        <dbReference type="ARBA" id="ARBA00022692"/>
    </source>
</evidence>
<dbReference type="RefSeq" id="WP_072854185.1">
    <property type="nucleotide sequence ID" value="NZ_FQVI01000026.1"/>
</dbReference>
<name>A0A1M5BEB3_9CLOT</name>
<evidence type="ECO:0000256" key="5">
    <source>
        <dbReference type="SAM" id="Phobius"/>
    </source>
</evidence>
<keyword evidence="7" id="KW-0378">Hydrolase</keyword>
<evidence type="ECO:0000313" key="8">
    <source>
        <dbReference type="Proteomes" id="UP000184245"/>
    </source>
</evidence>
<dbReference type="GO" id="GO:0005886">
    <property type="term" value="C:plasma membrane"/>
    <property type="evidence" value="ECO:0007669"/>
    <property type="project" value="TreeGrafter"/>
</dbReference>